<dbReference type="Pfam" id="PF13692">
    <property type="entry name" value="Glyco_trans_1_4"/>
    <property type="match status" value="1"/>
</dbReference>
<dbReference type="PANTHER" id="PTHR46401:SF2">
    <property type="entry name" value="GLYCOSYLTRANSFERASE WBBK-RELATED"/>
    <property type="match status" value="1"/>
</dbReference>
<organism evidence="2 3">
    <name type="scientific">Opitutus terrae (strain DSM 11246 / JCM 15787 / PB90-1)</name>
    <dbReference type="NCBI Taxonomy" id="452637"/>
    <lineage>
        <taxon>Bacteria</taxon>
        <taxon>Pseudomonadati</taxon>
        <taxon>Verrucomicrobiota</taxon>
        <taxon>Opitutia</taxon>
        <taxon>Opitutales</taxon>
        <taxon>Opitutaceae</taxon>
        <taxon>Opitutus</taxon>
    </lineage>
</organism>
<dbReference type="eggNOG" id="COG0438">
    <property type="taxonomic scope" value="Bacteria"/>
</dbReference>
<dbReference type="STRING" id="452637.Oter_4011"/>
<name>B1ZZU9_OPITP</name>
<dbReference type="EMBL" id="CP001032">
    <property type="protein sequence ID" value="ACB77285.1"/>
    <property type="molecule type" value="Genomic_DNA"/>
</dbReference>
<sequence length="338" mass="37336">MIYFDVTKTAAVRHRSGLARLSARLRDELGEAASAGSWQECSARATADDWFVTSELFSESERPGFTEFLEARRCRTAAIFADAIPLKHPHITWPQSVARHPHYLKLLARFDRVWAISQGSRDELCDYWRWLGLERKPPVEVLPLGADLAGTPRVVAPWPAPRARALLCVGILEPRKNQLLLLNAAEALWHEGLDFDLHVVGRVNPHFGAPIVARVKALRQAGRAVHHHAAASDAALSQLFATVRATVFPTMAEGCGLPLLESLWQGVPCVCSDLPVLRENADGGGCWLVPTGDPIAWVDALRMILTDDARCLQLATEARQRPLPTWRAAAERLRGGLK</sequence>
<reference evidence="2 3" key="1">
    <citation type="journal article" date="2011" name="J. Bacteriol.">
        <title>Genome sequence of the verrucomicrobium Opitutus terrae PB90-1, an abundant inhabitant of rice paddy soil ecosystems.</title>
        <authorList>
            <person name="van Passel M.W."/>
            <person name="Kant R."/>
            <person name="Palva A."/>
            <person name="Copeland A."/>
            <person name="Lucas S."/>
            <person name="Lapidus A."/>
            <person name="Glavina del Rio T."/>
            <person name="Pitluck S."/>
            <person name="Goltsman E."/>
            <person name="Clum A."/>
            <person name="Sun H."/>
            <person name="Schmutz J."/>
            <person name="Larimer F.W."/>
            <person name="Land M.L."/>
            <person name="Hauser L."/>
            <person name="Kyrpides N."/>
            <person name="Mikhailova N."/>
            <person name="Richardson P.P."/>
            <person name="Janssen P.H."/>
            <person name="de Vos W.M."/>
            <person name="Smidt H."/>
        </authorList>
    </citation>
    <scope>NUCLEOTIDE SEQUENCE [LARGE SCALE GENOMIC DNA]</scope>
    <source>
        <strain evidence="3">DSM 11246 / JCM 15787 / PB90-1</strain>
    </source>
</reference>
<dbReference type="AlphaFoldDB" id="B1ZZU9"/>
<dbReference type="KEGG" id="ote:Oter_4011"/>
<dbReference type="RefSeq" id="WP_012376813.1">
    <property type="nucleotide sequence ID" value="NC_010571.1"/>
</dbReference>
<dbReference type="GO" id="GO:0016757">
    <property type="term" value="F:glycosyltransferase activity"/>
    <property type="evidence" value="ECO:0007669"/>
    <property type="project" value="TreeGrafter"/>
</dbReference>
<evidence type="ECO:0000256" key="1">
    <source>
        <dbReference type="ARBA" id="ARBA00022679"/>
    </source>
</evidence>
<protein>
    <submittedName>
        <fullName evidence="2">Glycosyl transferase group 1</fullName>
    </submittedName>
</protein>
<evidence type="ECO:0000313" key="3">
    <source>
        <dbReference type="Proteomes" id="UP000007013"/>
    </source>
</evidence>
<keyword evidence="1 2" id="KW-0808">Transferase</keyword>
<gene>
    <name evidence="2" type="ordered locus">Oter_4011</name>
</gene>
<dbReference type="CAZy" id="GT4">
    <property type="family name" value="Glycosyltransferase Family 4"/>
</dbReference>
<dbReference type="SUPFAM" id="SSF53756">
    <property type="entry name" value="UDP-Glycosyltransferase/glycogen phosphorylase"/>
    <property type="match status" value="1"/>
</dbReference>
<proteinExistence type="predicted"/>
<dbReference type="OrthoDB" id="186663at2"/>
<dbReference type="Proteomes" id="UP000007013">
    <property type="component" value="Chromosome"/>
</dbReference>
<dbReference type="Gene3D" id="3.40.50.2000">
    <property type="entry name" value="Glycogen Phosphorylase B"/>
    <property type="match status" value="1"/>
</dbReference>
<accession>B1ZZU9</accession>
<keyword evidence="3" id="KW-1185">Reference proteome</keyword>
<dbReference type="HOGENOM" id="CLU_009583_34_1_0"/>
<dbReference type="PANTHER" id="PTHR46401">
    <property type="entry name" value="GLYCOSYLTRANSFERASE WBBK-RELATED"/>
    <property type="match status" value="1"/>
</dbReference>
<evidence type="ECO:0000313" key="2">
    <source>
        <dbReference type="EMBL" id="ACB77285.1"/>
    </source>
</evidence>